<feature type="transmembrane region" description="Helical" evidence="1">
    <location>
        <begin position="261"/>
        <end position="283"/>
    </location>
</feature>
<gene>
    <name evidence="2" type="ORF">EV146_10140</name>
</gene>
<evidence type="ECO:0000313" key="2">
    <source>
        <dbReference type="EMBL" id="TCN27713.1"/>
    </source>
</evidence>
<evidence type="ECO:0000313" key="3">
    <source>
        <dbReference type="Proteomes" id="UP000295689"/>
    </source>
</evidence>
<name>A0A4R2BM10_9BACI</name>
<protein>
    <submittedName>
        <fullName evidence="2">Putative membrane protein YkvI</fullName>
    </submittedName>
</protein>
<feature type="transmembrane region" description="Helical" evidence="1">
    <location>
        <begin position="185"/>
        <end position="208"/>
    </location>
</feature>
<dbReference type="RefSeq" id="WP_132000631.1">
    <property type="nucleotide sequence ID" value="NZ_JABUHM010000006.1"/>
</dbReference>
<organism evidence="2 3">
    <name type="scientific">Mesobacillus foraminis</name>
    <dbReference type="NCBI Taxonomy" id="279826"/>
    <lineage>
        <taxon>Bacteria</taxon>
        <taxon>Bacillati</taxon>
        <taxon>Bacillota</taxon>
        <taxon>Bacilli</taxon>
        <taxon>Bacillales</taxon>
        <taxon>Bacillaceae</taxon>
        <taxon>Mesobacillus</taxon>
    </lineage>
</organism>
<feature type="transmembrane region" description="Helical" evidence="1">
    <location>
        <begin position="322"/>
        <end position="340"/>
    </location>
</feature>
<dbReference type="PANTHER" id="PTHR37814">
    <property type="entry name" value="CONSERVED MEMBRANE PROTEIN"/>
    <property type="match status" value="1"/>
</dbReference>
<evidence type="ECO:0000256" key="1">
    <source>
        <dbReference type="SAM" id="Phobius"/>
    </source>
</evidence>
<dbReference type="PANTHER" id="PTHR37814:SF1">
    <property type="entry name" value="MEMBRANE PROTEIN"/>
    <property type="match status" value="1"/>
</dbReference>
<dbReference type="Proteomes" id="UP000295689">
    <property type="component" value="Unassembled WGS sequence"/>
</dbReference>
<reference evidence="2 3" key="1">
    <citation type="journal article" date="2015" name="Stand. Genomic Sci.">
        <title>Genomic Encyclopedia of Bacterial and Archaeal Type Strains, Phase III: the genomes of soil and plant-associated and newly described type strains.</title>
        <authorList>
            <person name="Whitman W.B."/>
            <person name="Woyke T."/>
            <person name="Klenk H.P."/>
            <person name="Zhou Y."/>
            <person name="Lilburn T.G."/>
            <person name="Beck B.J."/>
            <person name="De Vos P."/>
            <person name="Vandamme P."/>
            <person name="Eisen J.A."/>
            <person name="Garrity G."/>
            <person name="Hugenholtz P."/>
            <person name="Kyrpides N.C."/>
        </authorList>
    </citation>
    <scope>NUCLEOTIDE SEQUENCE [LARGE SCALE GENOMIC DNA]</scope>
    <source>
        <strain evidence="2 3">CV53</strain>
    </source>
</reference>
<keyword evidence="1" id="KW-0812">Transmembrane</keyword>
<comment type="caution">
    <text evidence="2">The sequence shown here is derived from an EMBL/GenBank/DDBJ whole genome shotgun (WGS) entry which is preliminary data.</text>
</comment>
<feature type="transmembrane region" description="Helical" evidence="1">
    <location>
        <begin position="220"/>
        <end position="241"/>
    </location>
</feature>
<dbReference type="EMBL" id="SLVV01000001">
    <property type="protein sequence ID" value="TCN27713.1"/>
    <property type="molecule type" value="Genomic_DNA"/>
</dbReference>
<feature type="transmembrane region" description="Helical" evidence="1">
    <location>
        <begin position="122"/>
        <end position="141"/>
    </location>
</feature>
<keyword evidence="1" id="KW-1133">Transmembrane helix</keyword>
<feature type="transmembrane region" description="Helical" evidence="1">
    <location>
        <begin position="86"/>
        <end position="110"/>
    </location>
</feature>
<keyword evidence="3" id="KW-1185">Reference proteome</keyword>
<accession>A0A4R2BM10</accession>
<dbReference type="InterPro" id="IPR038728">
    <property type="entry name" value="YkvI-like"/>
</dbReference>
<dbReference type="AlphaFoldDB" id="A0A4R2BM10"/>
<feature type="transmembrane region" description="Helical" evidence="1">
    <location>
        <begin position="7"/>
        <end position="27"/>
    </location>
</feature>
<feature type="transmembrane region" description="Helical" evidence="1">
    <location>
        <begin position="146"/>
        <end position="165"/>
    </location>
</feature>
<feature type="transmembrane region" description="Helical" evidence="1">
    <location>
        <begin position="295"/>
        <end position="316"/>
    </location>
</feature>
<feature type="transmembrane region" description="Helical" evidence="1">
    <location>
        <begin position="33"/>
        <end position="53"/>
    </location>
</feature>
<sequence>MRTNWGAAFQIAAVYVGTVVGAGFATGREIVEFFSRFGFIGLIGILMSGYLFIFMGSKLMRIAAQIGASSYEQFNEYLFGKLLGRIINIIMLLMLVGVCSVMLSGAGAVFEEQLGIPKNAGIFITIGFSIAVMIVGLKGLFAVNAFVVPLMIAFSFILLFLSVQLPDFTSKVLFIPMAEDGWKSVVSPFIYTAFNLSLSQAVLVPVAAEIKDDSTVKWGGILGGIALTLILLAGHLTLVMLPNLESYEIPMATIMKNLASGLYWVFILIIYGEIFTSVIGNIFGLERQVRKYVPVPSLVIVSSIFIICYFISRIHYSTLLSYLYPLFGYISLVFIVLLWMKPFSPEGPDKSGKYKGRQ</sequence>
<proteinExistence type="predicted"/>
<dbReference type="Gene3D" id="1.20.1740.10">
    <property type="entry name" value="Amino acid/polyamine transporter I"/>
    <property type="match status" value="1"/>
</dbReference>
<keyword evidence="1" id="KW-0472">Membrane</keyword>